<dbReference type="Proteomes" id="UP001454036">
    <property type="component" value="Unassembled WGS sequence"/>
</dbReference>
<protein>
    <submittedName>
        <fullName evidence="2">Uncharacterized protein</fullName>
    </submittedName>
</protein>
<organism evidence="2 3">
    <name type="scientific">Lithospermum erythrorhizon</name>
    <name type="common">Purple gromwell</name>
    <name type="synonym">Lithospermum officinale var. erythrorhizon</name>
    <dbReference type="NCBI Taxonomy" id="34254"/>
    <lineage>
        <taxon>Eukaryota</taxon>
        <taxon>Viridiplantae</taxon>
        <taxon>Streptophyta</taxon>
        <taxon>Embryophyta</taxon>
        <taxon>Tracheophyta</taxon>
        <taxon>Spermatophyta</taxon>
        <taxon>Magnoliopsida</taxon>
        <taxon>eudicotyledons</taxon>
        <taxon>Gunneridae</taxon>
        <taxon>Pentapetalae</taxon>
        <taxon>asterids</taxon>
        <taxon>lamiids</taxon>
        <taxon>Boraginales</taxon>
        <taxon>Boraginaceae</taxon>
        <taxon>Boraginoideae</taxon>
        <taxon>Lithospermeae</taxon>
        <taxon>Lithospermum</taxon>
    </lineage>
</organism>
<accession>A0AAV3R0W0</accession>
<feature type="compositionally biased region" description="Polar residues" evidence="1">
    <location>
        <begin position="24"/>
        <end position="45"/>
    </location>
</feature>
<dbReference type="AlphaFoldDB" id="A0AAV3R0W0"/>
<feature type="region of interest" description="Disordered" evidence="1">
    <location>
        <begin position="1"/>
        <end position="122"/>
    </location>
</feature>
<reference evidence="2 3" key="1">
    <citation type="submission" date="2024-01" db="EMBL/GenBank/DDBJ databases">
        <title>The complete chloroplast genome sequence of Lithospermum erythrorhizon: insights into the phylogenetic relationship among Boraginaceae species and the maternal lineages of purple gromwells.</title>
        <authorList>
            <person name="Okada T."/>
            <person name="Watanabe K."/>
        </authorList>
    </citation>
    <scope>NUCLEOTIDE SEQUENCE [LARGE SCALE GENOMIC DNA]</scope>
</reference>
<feature type="compositionally biased region" description="Basic and acidic residues" evidence="1">
    <location>
        <begin position="46"/>
        <end position="58"/>
    </location>
</feature>
<name>A0AAV3R0W0_LITER</name>
<keyword evidence="3" id="KW-1185">Reference proteome</keyword>
<evidence type="ECO:0000256" key="1">
    <source>
        <dbReference type="SAM" id="MobiDB-lite"/>
    </source>
</evidence>
<evidence type="ECO:0000313" key="3">
    <source>
        <dbReference type="Proteomes" id="UP001454036"/>
    </source>
</evidence>
<feature type="compositionally biased region" description="Polar residues" evidence="1">
    <location>
        <begin position="112"/>
        <end position="122"/>
    </location>
</feature>
<sequence length="122" mass="13462">MHIGAHPPKKIVNREAATRIGRVTASSDEMQTPVSASQNRNSQTHRLPDSHAASHLEHTGTYTASNVKGKDEHAEPTRQESSTIYLIHQRRMNLQTYEHSKTRSAARPMSINGPTGITVGNQ</sequence>
<comment type="caution">
    <text evidence="2">The sequence shown here is derived from an EMBL/GenBank/DDBJ whole genome shotgun (WGS) entry which is preliminary data.</text>
</comment>
<feature type="compositionally biased region" description="Basic and acidic residues" evidence="1">
    <location>
        <begin position="68"/>
        <end position="78"/>
    </location>
</feature>
<dbReference type="EMBL" id="BAABME010007027">
    <property type="protein sequence ID" value="GAA0169930.1"/>
    <property type="molecule type" value="Genomic_DNA"/>
</dbReference>
<proteinExistence type="predicted"/>
<gene>
    <name evidence="2" type="ORF">LIER_24308</name>
</gene>
<evidence type="ECO:0000313" key="2">
    <source>
        <dbReference type="EMBL" id="GAA0169930.1"/>
    </source>
</evidence>